<dbReference type="PANTHER" id="PTHR23150">
    <property type="entry name" value="SULFATASE MODIFYING FACTOR 1, 2"/>
    <property type="match status" value="1"/>
</dbReference>
<dbReference type="GO" id="GO:0005783">
    <property type="term" value="C:endoplasmic reticulum"/>
    <property type="evidence" value="ECO:0007669"/>
    <property type="project" value="TreeGrafter"/>
</dbReference>
<protein>
    <submittedName>
        <fullName evidence="5">Sulfatase-modifying factor 1</fullName>
    </submittedName>
</protein>
<evidence type="ECO:0000313" key="7">
    <source>
        <dbReference type="EMBL" id="JAG40405.1"/>
    </source>
</evidence>
<accession>A0A0A9Y847</accession>
<organism evidence="5">
    <name type="scientific">Lygus hesperus</name>
    <name type="common">Western plant bug</name>
    <dbReference type="NCBI Taxonomy" id="30085"/>
    <lineage>
        <taxon>Eukaryota</taxon>
        <taxon>Metazoa</taxon>
        <taxon>Ecdysozoa</taxon>
        <taxon>Arthropoda</taxon>
        <taxon>Hexapoda</taxon>
        <taxon>Insecta</taxon>
        <taxon>Pterygota</taxon>
        <taxon>Neoptera</taxon>
        <taxon>Paraneoptera</taxon>
        <taxon>Hemiptera</taxon>
        <taxon>Heteroptera</taxon>
        <taxon>Panheteroptera</taxon>
        <taxon>Cimicomorpha</taxon>
        <taxon>Miridae</taxon>
        <taxon>Mirini</taxon>
        <taxon>Lygus</taxon>
    </lineage>
</organism>
<evidence type="ECO:0000256" key="1">
    <source>
        <dbReference type="ARBA" id="ARBA00005310"/>
    </source>
</evidence>
<dbReference type="PANTHER" id="PTHR23150:SF19">
    <property type="entry name" value="FORMYLGLYCINE-GENERATING ENZYME"/>
    <property type="match status" value="1"/>
</dbReference>
<reference evidence="5" key="2">
    <citation type="submission" date="2014-07" db="EMBL/GenBank/DDBJ databases">
        <authorList>
            <person name="Hull J."/>
        </authorList>
    </citation>
    <scope>NUCLEOTIDE SEQUENCE</scope>
</reference>
<dbReference type="EMBL" id="GBHO01015803">
    <property type="protein sequence ID" value="JAG27801.1"/>
    <property type="molecule type" value="Transcribed_RNA"/>
</dbReference>
<proteinExistence type="inferred from homology"/>
<dbReference type="Pfam" id="PF03781">
    <property type="entry name" value="FGE-sulfatase"/>
    <property type="match status" value="1"/>
</dbReference>
<dbReference type="EMBL" id="GBHO01003199">
    <property type="protein sequence ID" value="JAG40405.1"/>
    <property type="molecule type" value="Transcribed_RNA"/>
</dbReference>
<feature type="chain" id="PRO_5007390007" evidence="2">
    <location>
        <begin position="24"/>
        <end position="362"/>
    </location>
</feature>
<evidence type="ECO:0000313" key="5">
    <source>
        <dbReference type="EMBL" id="JAG27801.1"/>
    </source>
</evidence>
<evidence type="ECO:0000259" key="3">
    <source>
        <dbReference type="Pfam" id="PF03781"/>
    </source>
</evidence>
<dbReference type="EMBL" id="GBHO01015797">
    <property type="protein sequence ID" value="JAG27807.1"/>
    <property type="molecule type" value="Transcribed_RNA"/>
</dbReference>
<dbReference type="InterPro" id="IPR051043">
    <property type="entry name" value="Sulfatase_Mod_Factor_Kinase"/>
</dbReference>
<comment type="similarity">
    <text evidence="1">Belongs to the sulfatase-modifying factor family.</text>
</comment>
<feature type="domain" description="Sulfatase-modifying factor enzyme-like" evidence="3">
    <location>
        <begin position="78"/>
        <end position="357"/>
    </location>
</feature>
<sequence>MRSFLQIQVGLVMLSATARLSAGDCGCSKISRETEKDVLDKSPSATLLVDNRTEEGVCNFLSYEDVMENAASYSKRGKMVLIPKGKFIMGNNNEDLFWDDGEHPEREVYINAFYMDETEVTNEQFAVFVEETNYVTDSEKFNDSVVFDQQITEIARKQNLITSVPMAPWWYNVKGAYWKQPFGVGSSWTDLKDHPVVTVSWNDAVAYCKWAGKRLPTEAEWEYACRGGKNKKDFPWGNNMKPFNKHRANTWTGVFPKHNDEEDGFKWTAPSRSFPPNDFGLYEMTGNVWEWVEDWWTAMHHKGPLYNPRGPDDGVEKVKKGGSFMCHISYCNRYRCSGRHYNTPDTSATNLGFRCVRSVPVY</sequence>
<dbReference type="InterPro" id="IPR005532">
    <property type="entry name" value="SUMF_dom"/>
</dbReference>
<dbReference type="SUPFAM" id="SSF56436">
    <property type="entry name" value="C-type lectin-like"/>
    <property type="match status" value="1"/>
</dbReference>
<evidence type="ECO:0000313" key="6">
    <source>
        <dbReference type="EMBL" id="JAG27807.1"/>
    </source>
</evidence>
<evidence type="ECO:0000256" key="2">
    <source>
        <dbReference type="SAM" id="SignalP"/>
    </source>
</evidence>
<dbReference type="EMBL" id="GBHO01015804">
    <property type="protein sequence ID" value="JAG27800.1"/>
    <property type="molecule type" value="Transcribed_RNA"/>
</dbReference>
<feature type="signal peptide" evidence="2">
    <location>
        <begin position="1"/>
        <end position="23"/>
    </location>
</feature>
<dbReference type="InterPro" id="IPR016187">
    <property type="entry name" value="CTDL_fold"/>
</dbReference>
<evidence type="ECO:0000313" key="4">
    <source>
        <dbReference type="EMBL" id="JAG27800.1"/>
    </source>
</evidence>
<dbReference type="GO" id="GO:0120147">
    <property type="term" value="F:formylglycine-generating oxidase activity"/>
    <property type="evidence" value="ECO:0007669"/>
    <property type="project" value="TreeGrafter"/>
</dbReference>
<dbReference type="AlphaFoldDB" id="A0A0A9Y847"/>
<dbReference type="Gene3D" id="3.90.1580.10">
    <property type="entry name" value="paralog of FGE (formylglycine-generating enzyme)"/>
    <property type="match status" value="1"/>
</dbReference>
<reference evidence="5" key="1">
    <citation type="journal article" date="2014" name="PLoS ONE">
        <title>Transcriptome-Based Identification of ABC Transporters in the Western Tarnished Plant Bug Lygus hesperus.</title>
        <authorList>
            <person name="Hull J.J."/>
            <person name="Chaney K."/>
            <person name="Geib S.M."/>
            <person name="Fabrick J.A."/>
            <person name="Brent C.S."/>
            <person name="Walsh D."/>
            <person name="Lavine L.C."/>
        </authorList>
    </citation>
    <scope>NUCLEOTIDE SEQUENCE</scope>
</reference>
<gene>
    <name evidence="5" type="primary">SUMF1_3</name>
    <name evidence="6" type="synonym">SUMF1_0</name>
    <name evidence="7" type="synonym">SUMF1_4</name>
    <name evidence="4" type="synonym">SUMF1_5</name>
    <name evidence="6" type="ORF">CM83_95889</name>
    <name evidence="7" type="ORF">CM83_95895</name>
    <name evidence="5" type="ORF">CM83_95898</name>
    <name evidence="4" type="ORF">CM83_95901</name>
</gene>
<dbReference type="InterPro" id="IPR042095">
    <property type="entry name" value="SUMF_sf"/>
</dbReference>
<name>A0A0A9Y847_LYGHE</name>
<keyword evidence="2" id="KW-0732">Signal</keyword>